<dbReference type="AlphaFoldDB" id="A0A8T1TKL9"/>
<name>A0A8T1TKL9_9STRA</name>
<reference evidence="2" key="1">
    <citation type="submission" date="2021-01" db="EMBL/GenBank/DDBJ databases">
        <title>Phytophthora aleatoria, a newly-described species from Pinus radiata is distinct from Phytophthora cactorum isolates based on comparative genomics.</title>
        <authorList>
            <person name="Mcdougal R."/>
            <person name="Panda P."/>
            <person name="Williams N."/>
            <person name="Studholme D.J."/>
        </authorList>
    </citation>
    <scope>NUCLEOTIDE SEQUENCE</scope>
    <source>
        <strain evidence="2">NZFS 3830</strain>
    </source>
</reference>
<protein>
    <submittedName>
        <fullName evidence="2">Uncharacterized protein</fullName>
    </submittedName>
</protein>
<sequence length="107" mass="12315">MATIGEHSASFEELDNEDSLATVEDLGNGEDREESTPPMEGRLSHARKRCCPRGTEELRSPSRETSQTNFRPWRGRMQLTTTGVTRKKRMNSRLRLHVVRTCRHFIS</sequence>
<accession>A0A8T1TKL9</accession>
<dbReference type="OrthoDB" id="10408956at2759"/>
<feature type="region of interest" description="Disordered" evidence="1">
    <location>
        <begin position="24"/>
        <end position="75"/>
    </location>
</feature>
<dbReference type="EMBL" id="JAENGZ010003324">
    <property type="protein sequence ID" value="KAG6941770.1"/>
    <property type="molecule type" value="Genomic_DNA"/>
</dbReference>
<evidence type="ECO:0000256" key="1">
    <source>
        <dbReference type="SAM" id="MobiDB-lite"/>
    </source>
</evidence>
<gene>
    <name evidence="2" type="ORF">JG687_00019447</name>
</gene>
<organism evidence="2 3">
    <name type="scientific">Phytophthora cactorum</name>
    <dbReference type="NCBI Taxonomy" id="29920"/>
    <lineage>
        <taxon>Eukaryota</taxon>
        <taxon>Sar</taxon>
        <taxon>Stramenopiles</taxon>
        <taxon>Oomycota</taxon>
        <taxon>Peronosporomycetes</taxon>
        <taxon>Peronosporales</taxon>
        <taxon>Peronosporaceae</taxon>
        <taxon>Phytophthora</taxon>
    </lineage>
</organism>
<dbReference type="Proteomes" id="UP000688947">
    <property type="component" value="Unassembled WGS sequence"/>
</dbReference>
<evidence type="ECO:0000313" key="3">
    <source>
        <dbReference type="Proteomes" id="UP000688947"/>
    </source>
</evidence>
<evidence type="ECO:0000313" key="2">
    <source>
        <dbReference type="EMBL" id="KAG6941770.1"/>
    </source>
</evidence>
<comment type="caution">
    <text evidence="2">The sequence shown here is derived from an EMBL/GenBank/DDBJ whole genome shotgun (WGS) entry which is preliminary data.</text>
</comment>
<proteinExistence type="predicted"/>